<evidence type="ECO:0000313" key="4">
    <source>
        <dbReference type="Proteomes" id="UP001220324"/>
    </source>
</evidence>
<evidence type="ECO:0000256" key="2">
    <source>
        <dbReference type="SAM" id="MobiDB-lite"/>
    </source>
</evidence>
<comment type="caution">
    <text evidence="3">The sequence shown here is derived from an EMBL/GenBank/DDBJ whole genome shotgun (WGS) entry which is preliminary data.</text>
</comment>
<dbReference type="PANTHER" id="PTHR12829:SF4">
    <property type="entry name" value="N(6)-ADENINE-SPECIFIC METHYLTRANSFERASE METTL4"/>
    <property type="match status" value="1"/>
</dbReference>
<dbReference type="PANTHER" id="PTHR12829">
    <property type="entry name" value="N6-ADENOSINE-METHYLTRANSFERASE"/>
    <property type="match status" value="1"/>
</dbReference>
<evidence type="ECO:0000256" key="1">
    <source>
        <dbReference type="PROSITE-ProRule" id="PRU00489"/>
    </source>
</evidence>
<comment type="similarity">
    <text evidence="1">Belongs to the MT-A70-like family.</text>
</comment>
<dbReference type="PROSITE" id="PS51143">
    <property type="entry name" value="MT_A70"/>
    <property type="match status" value="1"/>
</dbReference>
<evidence type="ECO:0008006" key="5">
    <source>
        <dbReference type="Google" id="ProtNLM"/>
    </source>
</evidence>
<dbReference type="EMBL" id="JAQIZZ010000007">
    <property type="protein sequence ID" value="KAJ5533237.1"/>
    <property type="molecule type" value="Genomic_DNA"/>
</dbReference>
<dbReference type="Proteomes" id="UP001220324">
    <property type="component" value="Unassembled WGS sequence"/>
</dbReference>
<dbReference type="GO" id="GO:0008168">
    <property type="term" value="F:methyltransferase activity"/>
    <property type="evidence" value="ECO:0007669"/>
    <property type="project" value="TreeGrafter"/>
</dbReference>
<dbReference type="InterPro" id="IPR007757">
    <property type="entry name" value="MT-A70-like"/>
</dbReference>
<feature type="region of interest" description="Disordered" evidence="2">
    <location>
        <begin position="144"/>
        <end position="185"/>
    </location>
</feature>
<reference evidence="3 4" key="1">
    <citation type="journal article" date="2023" name="IMA Fungus">
        <title>Comparative genomic study of the Penicillium genus elucidates a diverse pangenome and 15 lateral gene transfer events.</title>
        <authorList>
            <person name="Petersen C."/>
            <person name="Sorensen T."/>
            <person name="Nielsen M.R."/>
            <person name="Sondergaard T.E."/>
            <person name="Sorensen J.L."/>
            <person name="Fitzpatrick D.A."/>
            <person name="Frisvad J.C."/>
            <person name="Nielsen K.L."/>
        </authorList>
    </citation>
    <scope>NUCLEOTIDE SEQUENCE [LARGE SCALE GENOMIC DNA]</scope>
    <source>
        <strain evidence="3 4">IBT 35679</strain>
    </source>
</reference>
<organism evidence="3 4">
    <name type="scientific">Penicillium frequentans</name>
    <dbReference type="NCBI Taxonomy" id="3151616"/>
    <lineage>
        <taxon>Eukaryota</taxon>
        <taxon>Fungi</taxon>
        <taxon>Dikarya</taxon>
        <taxon>Ascomycota</taxon>
        <taxon>Pezizomycotina</taxon>
        <taxon>Eurotiomycetes</taxon>
        <taxon>Eurotiomycetidae</taxon>
        <taxon>Eurotiales</taxon>
        <taxon>Aspergillaceae</taxon>
        <taxon>Penicillium</taxon>
    </lineage>
</organism>
<dbReference type="Pfam" id="PF05063">
    <property type="entry name" value="MT-A70"/>
    <property type="match status" value="1"/>
</dbReference>
<protein>
    <recommendedName>
        <fullName evidence="5">MT-A70-domain-containing protein</fullName>
    </recommendedName>
</protein>
<gene>
    <name evidence="3" type="ORF">N7494_009789</name>
</gene>
<proteinExistence type="inferred from homology"/>
<accession>A0AAD6GCI4</accession>
<dbReference type="AlphaFoldDB" id="A0AAD6GCI4"/>
<dbReference type="GO" id="GO:0005634">
    <property type="term" value="C:nucleus"/>
    <property type="evidence" value="ECO:0007669"/>
    <property type="project" value="TreeGrafter"/>
</dbReference>
<sequence>MVNSPDNSSILFHNNENTVFLVDLPESIAQAQEFLQATSAPGQDECVPTGQTFTISNQGNRRHKIQKRSPISTVALMMPYPSSTEPKTDSARAKVLSRTSLSEQQFHGEFIQPLVANALDDLRASYLPSDLQWCLPRAVLDETARGKEASDISDPPTKKRKLEQPHGGHWSPSNQSGEMGNSIWTTAPPTILSSTSLNIFSSTSELEGVVKNPSAEEAVLSISAVGHDGVHYPSEYIIPPRSAFVLCNLPLSQPEPLETPIPGLPSSQRFNLMLFDPPWPNRSVRRSRGYQTHSYNEMDILSQRLQDILRVHSYRSLDDFSEFSATSTDTITAPEPQEQISQEVFAAIWITNSEKARKVAYEALLASGFRIHEEWIWIKITADGQAVCPLNGIWRKPYEILVIGRKDPTLVVSDLGDATSRGNADTADLLDVDPSTVTRRVIAAVPDLHSRKPNLKPVFERILFDFASESTRKTYSALEVFARGLTSEWWACGNEVVKFNARDCWVEHDST</sequence>
<keyword evidence="4" id="KW-1185">Reference proteome</keyword>
<name>A0AAD6GCI4_9EURO</name>
<feature type="compositionally biased region" description="Polar residues" evidence="2">
    <location>
        <begin position="171"/>
        <end position="185"/>
    </location>
</feature>
<evidence type="ECO:0000313" key="3">
    <source>
        <dbReference type="EMBL" id="KAJ5533237.1"/>
    </source>
</evidence>